<dbReference type="RefSeq" id="WP_073197020.1">
    <property type="nucleotide sequence ID" value="NZ_FQXO01000049.1"/>
</dbReference>
<accession>A0A1M5V513</accession>
<dbReference type="AlphaFoldDB" id="A0A1M5V513"/>
<proteinExistence type="predicted"/>
<dbReference type="EMBL" id="FQXO01000049">
    <property type="protein sequence ID" value="SHH70280.1"/>
    <property type="molecule type" value="Genomic_DNA"/>
</dbReference>
<dbReference type="OrthoDB" id="1725415at2"/>
<gene>
    <name evidence="1" type="ORF">SAMN02745135_01745</name>
</gene>
<dbReference type="Proteomes" id="UP000183967">
    <property type="component" value="Unassembled WGS sequence"/>
</dbReference>
<evidence type="ECO:0000313" key="2">
    <source>
        <dbReference type="Proteomes" id="UP000183967"/>
    </source>
</evidence>
<evidence type="ECO:0000313" key="1">
    <source>
        <dbReference type="EMBL" id="SHH70280.1"/>
    </source>
</evidence>
<sequence>MVDYYINFDRGSDLKGITKILDTIKKIDENDELVITMDNSDAFKSGFIRETLENKGFEILPKGDHMGEKYKLIAHKKKGD</sequence>
<protein>
    <recommendedName>
        <fullName evidence="3">TusA-related sulfurtransferase</fullName>
    </recommendedName>
</protein>
<name>A0A1M5V513_9FIRM</name>
<keyword evidence="2" id="KW-1185">Reference proteome</keyword>
<organism evidence="1 2">
    <name type="scientific">Caloranaerobacter azorensis DSM 13643</name>
    <dbReference type="NCBI Taxonomy" id="1121264"/>
    <lineage>
        <taxon>Bacteria</taxon>
        <taxon>Bacillati</taxon>
        <taxon>Bacillota</taxon>
        <taxon>Tissierellia</taxon>
        <taxon>Tissierellales</taxon>
        <taxon>Thermohalobacteraceae</taxon>
        <taxon>Caloranaerobacter</taxon>
    </lineage>
</organism>
<reference evidence="2" key="1">
    <citation type="submission" date="2016-11" db="EMBL/GenBank/DDBJ databases">
        <authorList>
            <person name="Varghese N."/>
            <person name="Submissions S."/>
        </authorList>
    </citation>
    <scope>NUCLEOTIDE SEQUENCE [LARGE SCALE GENOMIC DNA]</scope>
    <source>
        <strain evidence="2">DSM 13643</strain>
    </source>
</reference>
<evidence type="ECO:0008006" key="3">
    <source>
        <dbReference type="Google" id="ProtNLM"/>
    </source>
</evidence>